<keyword evidence="3" id="KW-1185">Reference proteome</keyword>
<evidence type="ECO:0000313" key="2">
    <source>
        <dbReference type="Ensembl" id="ENSCLMP00005028615.1"/>
    </source>
</evidence>
<dbReference type="Gene3D" id="4.10.1240.10">
    <property type="entry name" value="GPCR, family 2, extracellular hormone receptor domain"/>
    <property type="match status" value="1"/>
</dbReference>
<dbReference type="PROSITE" id="PS50227">
    <property type="entry name" value="G_PROTEIN_RECEP_F2_3"/>
    <property type="match status" value="1"/>
</dbReference>
<accession>A0A8C2ZKH4</accession>
<dbReference type="InterPro" id="IPR036445">
    <property type="entry name" value="GPCR_2_extracell_dom_sf"/>
</dbReference>
<sequence>MVTSPHTMYNCCYVGVAGLHCSRNWDGWLCWDDTAAGIYTSQNCPNYFVDFDPTGEQHDSRVSLF</sequence>
<feature type="domain" description="G-protein coupled receptors family 2 profile 1" evidence="1">
    <location>
        <begin position="21"/>
        <end position="65"/>
    </location>
</feature>
<dbReference type="SUPFAM" id="SSF111418">
    <property type="entry name" value="Hormone receptor domain"/>
    <property type="match status" value="1"/>
</dbReference>
<name>A0A8C2ZKH4_CYCLU</name>
<protein>
    <recommendedName>
        <fullName evidence="1">G-protein coupled receptors family 2 profile 1 domain-containing protein</fullName>
    </recommendedName>
</protein>
<evidence type="ECO:0000313" key="3">
    <source>
        <dbReference type="Proteomes" id="UP000694565"/>
    </source>
</evidence>
<proteinExistence type="predicted"/>
<organism evidence="2 3">
    <name type="scientific">Cyclopterus lumpus</name>
    <name type="common">Lumpsucker</name>
    <dbReference type="NCBI Taxonomy" id="8103"/>
    <lineage>
        <taxon>Eukaryota</taxon>
        <taxon>Metazoa</taxon>
        <taxon>Chordata</taxon>
        <taxon>Craniata</taxon>
        <taxon>Vertebrata</taxon>
        <taxon>Euteleostomi</taxon>
        <taxon>Actinopterygii</taxon>
        <taxon>Neopterygii</taxon>
        <taxon>Teleostei</taxon>
        <taxon>Neoteleostei</taxon>
        <taxon>Acanthomorphata</taxon>
        <taxon>Eupercaria</taxon>
        <taxon>Perciformes</taxon>
        <taxon>Cottioidei</taxon>
        <taxon>Cottales</taxon>
        <taxon>Cyclopteridae</taxon>
        <taxon>Cyclopterus</taxon>
    </lineage>
</organism>
<dbReference type="AlphaFoldDB" id="A0A8C2ZKH4"/>
<dbReference type="PROSITE" id="PS00649">
    <property type="entry name" value="G_PROTEIN_RECEP_F2_1"/>
    <property type="match status" value="1"/>
</dbReference>
<dbReference type="Pfam" id="PF02793">
    <property type="entry name" value="HRM"/>
    <property type="match status" value="1"/>
</dbReference>
<dbReference type="InterPro" id="IPR001879">
    <property type="entry name" value="GPCR_2_extracellular_dom"/>
</dbReference>
<reference evidence="2" key="2">
    <citation type="submission" date="2025-09" db="UniProtKB">
        <authorList>
            <consortium name="Ensembl"/>
        </authorList>
    </citation>
    <scope>IDENTIFICATION</scope>
</reference>
<dbReference type="InterPro" id="IPR017983">
    <property type="entry name" value="GPCR_2_secretin-like_CS"/>
</dbReference>
<reference evidence="2" key="1">
    <citation type="submission" date="2025-08" db="UniProtKB">
        <authorList>
            <consortium name="Ensembl"/>
        </authorList>
    </citation>
    <scope>IDENTIFICATION</scope>
</reference>
<dbReference type="GO" id="GO:0004930">
    <property type="term" value="F:G protein-coupled receptor activity"/>
    <property type="evidence" value="ECO:0007669"/>
    <property type="project" value="InterPro"/>
</dbReference>
<dbReference type="GO" id="GO:0016020">
    <property type="term" value="C:membrane"/>
    <property type="evidence" value="ECO:0007669"/>
    <property type="project" value="InterPro"/>
</dbReference>
<evidence type="ECO:0000259" key="1">
    <source>
        <dbReference type="PROSITE" id="PS50227"/>
    </source>
</evidence>
<dbReference type="Proteomes" id="UP000694565">
    <property type="component" value="Unplaced"/>
</dbReference>
<dbReference type="Ensembl" id="ENSCLMT00005029880.1">
    <property type="protein sequence ID" value="ENSCLMP00005028615.1"/>
    <property type="gene ID" value="ENSCLMG00005013958.1"/>
</dbReference>
<dbReference type="GeneTree" id="ENSGT00940000177895"/>